<protein>
    <recommendedName>
        <fullName evidence="2">Hydrolase</fullName>
    </recommendedName>
</protein>
<geneLocation type="plasmid" evidence="1">
    <name>RCFBPv3_mp</name>
</geneLocation>
<dbReference type="AlphaFoldDB" id="D8P4I2"/>
<evidence type="ECO:0000313" key="1">
    <source>
        <dbReference type="EMBL" id="CBJ53818.1"/>
    </source>
</evidence>
<sequence length="225" mass="24269">MTQVNALAFEIVADDAVLQGDLVCPEHARGLVLFAHGSGSSRLSPRNRFVAGQLNAAGLGTLLFDLLSDDEARHVACRFDIDLLAERLRIATHAVGYLVRERGLRLGYLGASTGAAAAIRAATARDDDTYRIDAVVSRGGRPDLAGRAALQALQAPTLLIVGGMDTEVLRLNDSCLRRMHCEKALEVVPGATHLFEEPGTLEQVARLARDWFSMHLHRQGEPAPT</sequence>
<accession>D8P4I2</accession>
<dbReference type="PATRIC" id="fig|859656.5.peg.4207"/>
<proteinExistence type="predicted"/>
<reference evidence="1" key="2">
    <citation type="submission" date="2010-02" db="EMBL/GenBank/DDBJ databases">
        <authorList>
            <person name="Genoscope - CEA"/>
        </authorList>
    </citation>
    <scope>NUCLEOTIDE SEQUENCE</scope>
    <source>
        <strain evidence="1">CFBP2957</strain>
        <plasmid evidence="1">RCFBPv3_mp</plasmid>
    </source>
</reference>
<gene>
    <name evidence="1" type="ORF">RCFBP_mp20392</name>
</gene>
<organism evidence="1">
    <name type="scientific">Ralstonia solanacearum CFBP2957</name>
    <dbReference type="NCBI Taxonomy" id="859656"/>
    <lineage>
        <taxon>Bacteria</taxon>
        <taxon>Pseudomonadati</taxon>
        <taxon>Pseudomonadota</taxon>
        <taxon>Betaproteobacteria</taxon>
        <taxon>Burkholderiales</taxon>
        <taxon>Burkholderiaceae</taxon>
        <taxon>Ralstonia</taxon>
        <taxon>Ralstonia solanacearum species complex</taxon>
    </lineage>
</organism>
<name>D8P4I2_RALSL</name>
<dbReference type="Gene3D" id="3.40.50.1820">
    <property type="entry name" value="alpha/beta hydrolase"/>
    <property type="match status" value="1"/>
</dbReference>
<dbReference type="SUPFAM" id="SSF53474">
    <property type="entry name" value="alpha/beta-Hydrolases"/>
    <property type="match status" value="1"/>
</dbReference>
<keyword evidence="1" id="KW-0614">Plasmid</keyword>
<dbReference type="InterPro" id="IPR029058">
    <property type="entry name" value="AB_hydrolase_fold"/>
</dbReference>
<reference evidence="1" key="1">
    <citation type="journal article" date="2010" name="BMC Genomics">
        <title>Genomes of three tomato pathogens within the Ralstonia solanacearum species complex reveal significant evolutionary divergence.</title>
        <authorList>
            <person name="Remenant B."/>
            <person name="Coupat-Goutaland B."/>
            <person name="Guidot A."/>
            <person name="Cellier G."/>
            <person name="Wicker E."/>
            <person name="Allen C."/>
            <person name="Fegan M."/>
            <person name="Pruvost O."/>
            <person name="Elbaz M."/>
            <person name="Calteau A."/>
            <person name="Salvignol G."/>
            <person name="Mornico D."/>
            <person name="Mangenot S."/>
            <person name="Barbe V."/>
            <person name="Medigue C."/>
            <person name="Prior P."/>
        </authorList>
    </citation>
    <scope>NUCLEOTIDE SEQUENCE [LARGE SCALE GENOMIC DNA]</scope>
    <source>
        <strain evidence="1">CFBP2957</strain>
        <plasmid evidence="1">RCFBPv3_mp</plasmid>
    </source>
</reference>
<dbReference type="RefSeq" id="WP_013208321.1">
    <property type="nucleotide sequence ID" value="NC_014309.1"/>
</dbReference>
<dbReference type="EMBL" id="FP885907">
    <property type="protein sequence ID" value="CBJ53818.1"/>
    <property type="molecule type" value="Genomic_DNA"/>
</dbReference>
<dbReference type="ESTHER" id="ralsl-d8p4i2">
    <property type="family name" value="DLH-S"/>
</dbReference>
<evidence type="ECO:0008006" key="2">
    <source>
        <dbReference type="Google" id="ProtNLM"/>
    </source>
</evidence>